<keyword evidence="3" id="KW-1185">Reference proteome</keyword>
<comment type="caution">
    <text evidence="2">The sequence shown here is derived from an EMBL/GenBank/DDBJ whole genome shotgun (WGS) entry which is preliminary data.</text>
</comment>
<feature type="domain" description="KIB1-4 beta-propeller" evidence="1">
    <location>
        <begin position="3"/>
        <end position="104"/>
    </location>
</feature>
<dbReference type="EMBL" id="JACGCM010000067">
    <property type="protein sequence ID" value="KAF6176603.1"/>
    <property type="molecule type" value="Genomic_DNA"/>
</dbReference>
<organism evidence="2 3">
    <name type="scientific">Kingdonia uniflora</name>
    <dbReference type="NCBI Taxonomy" id="39325"/>
    <lineage>
        <taxon>Eukaryota</taxon>
        <taxon>Viridiplantae</taxon>
        <taxon>Streptophyta</taxon>
        <taxon>Embryophyta</taxon>
        <taxon>Tracheophyta</taxon>
        <taxon>Spermatophyta</taxon>
        <taxon>Magnoliopsida</taxon>
        <taxon>Ranunculales</taxon>
        <taxon>Circaeasteraceae</taxon>
        <taxon>Kingdonia</taxon>
    </lineage>
</organism>
<protein>
    <recommendedName>
        <fullName evidence="1">KIB1-4 beta-propeller domain-containing protein</fullName>
    </recommendedName>
</protein>
<dbReference type="Pfam" id="PF03478">
    <property type="entry name" value="Beta-prop_KIB1-4"/>
    <property type="match status" value="1"/>
</dbReference>
<reference evidence="2 3" key="1">
    <citation type="journal article" date="2020" name="IScience">
        <title>Genome Sequencing of the Endangered Kingdonia uniflora (Circaeasteraceae, Ranunculales) Reveals Potential Mechanisms of Evolutionary Specialization.</title>
        <authorList>
            <person name="Sun Y."/>
            <person name="Deng T."/>
            <person name="Zhang A."/>
            <person name="Moore M.J."/>
            <person name="Landis J.B."/>
            <person name="Lin N."/>
            <person name="Zhang H."/>
            <person name="Zhang X."/>
            <person name="Huang J."/>
            <person name="Zhang X."/>
            <person name="Sun H."/>
            <person name="Wang H."/>
        </authorList>
    </citation>
    <scope>NUCLEOTIDE SEQUENCE [LARGE SCALE GENOMIC DNA]</scope>
    <source>
        <strain evidence="2">TB1705</strain>
        <tissue evidence="2">Leaf</tissue>
    </source>
</reference>
<proteinExistence type="predicted"/>
<accession>A0A7J7PB71</accession>
<dbReference type="AlphaFoldDB" id="A0A7J7PB71"/>
<dbReference type="InterPro" id="IPR005174">
    <property type="entry name" value="KIB1-4_b-propeller"/>
</dbReference>
<evidence type="ECO:0000313" key="2">
    <source>
        <dbReference type="EMBL" id="KAF6176603.1"/>
    </source>
</evidence>
<dbReference type="PANTHER" id="PTHR33127:SF20">
    <property type="entry name" value="F-BOX DOMAIN-CONTAINING PROTEIN"/>
    <property type="match status" value="1"/>
</dbReference>
<dbReference type="PANTHER" id="PTHR33127">
    <property type="entry name" value="TRANSMEMBRANE PROTEIN"/>
    <property type="match status" value="1"/>
</dbReference>
<evidence type="ECO:0000259" key="1">
    <source>
        <dbReference type="Pfam" id="PF03478"/>
    </source>
</evidence>
<gene>
    <name evidence="2" type="ORF">GIB67_034465</name>
</gene>
<dbReference type="Proteomes" id="UP000541444">
    <property type="component" value="Unassembled WGS sequence"/>
</dbReference>
<dbReference type="OrthoDB" id="1863935at2759"/>
<evidence type="ECO:0000313" key="3">
    <source>
        <dbReference type="Proteomes" id="UP000541444"/>
    </source>
</evidence>
<sequence>MVFFFCPFSRAKINLPQFPCNPQQYGHVGVFTSAPTSPNCTVGIISHIDKASVELNLLRQGHNEWVTHVHSPHINTITCATFHEGKFYFLDSLDRGITFAVQNESWVCLHTLKAENCDKSIAFLPFKENFNHFKTYIGEKLGLEDGGSVSTCGTTLQLNQLRECIHNEDFKARGEKETCQMKGVYIQPRFFQIPPNQSWSI</sequence>
<name>A0A7J7PB71_9MAGN</name>